<dbReference type="InterPro" id="IPR050740">
    <property type="entry name" value="Aldehyde_DH_Superfamily"/>
</dbReference>
<evidence type="ECO:0000313" key="6">
    <source>
        <dbReference type="Proteomes" id="UP000662814"/>
    </source>
</evidence>
<sequence>MTMETSPLYLAGAHVGGEGRTIDVENPATGQIVGRVDSASVAQLDEAVNSAVEAQREWKTVPTAARAETLRRLASLLEDNRERLARTVCLEIGKPISEARGEVGGAIGFAELFAGIATTQGGDILPSSAPNQELWIKREPRGVVGGIIPWNFPLALTLRKLAPALASGNGIVLKPAELSPLSALAVADLAEEAGVPNGLVSVLPGPGSVIGDALVRHPDIAFVTMTGSVNAGKSIMAAAAERVIPVSLELGGKAPFIVFDDADVEAAAVAAVQTRMMNNGQACVCNERTYVQSGVFDRFVARYVELSQAMIVGDPFDDETEVGPKVSLQELENVERLVGDAVDRGAEVLTGGKRLTGGIYDSGYWYAPTVLTGVSSSADIMTQETFGPVTPIVPFDSETDAVRMANSTDYGLSSYVYTRDFGTAMRMIDGIESGEVFINRGGPEENTGFHAGWGLSGIGGDDGIHGYDLYCRRKTAYVAWEGSAA</sequence>
<dbReference type="SUPFAM" id="SSF53720">
    <property type="entry name" value="ALDH-like"/>
    <property type="match status" value="1"/>
</dbReference>
<evidence type="ECO:0000313" key="5">
    <source>
        <dbReference type="EMBL" id="QPZ38308.1"/>
    </source>
</evidence>
<feature type="domain" description="Aldehyde dehydrogenase" evidence="4">
    <location>
        <begin position="17"/>
        <end position="475"/>
    </location>
</feature>
<keyword evidence="6" id="KW-1185">Reference proteome</keyword>
<gene>
    <name evidence="5" type="ORF">HCR76_16220</name>
</gene>
<dbReference type="EMBL" id="CP061169">
    <property type="protein sequence ID" value="QPZ38308.1"/>
    <property type="molecule type" value="Genomic_DNA"/>
</dbReference>
<dbReference type="Gene3D" id="3.40.605.10">
    <property type="entry name" value="Aldehyde Dehydrogenase, Chain A, domain 1"/>
    <property type="match status" value="1"/>
</dbReference>
<dbReference type="InterPro" id="IPR015590">
    <property type="entry name" value="Aldehyde_DH_dom"/>
</dbReference>
<dbReference type="Pfam" id="PF00171">
    <property type="entry name" value="Aldedh"/>
    <property type="match status" value="1"/>
</dbReference>
<dbReference type="InterPro" id="IPR016162">
    <property type="entry name" value="Ald_DH_N"/>
</dbReference>
<dbReference type="RefSeq" id="WP_166986853.1">
    <property type="nucleotide sequence ID" value="NZ_CP061169.1"/>
</dbReference>
<protein>
    <submittedName>
        <fullName evidence="5">Aldehyde dehydrogenase family protein</fullName>
    </submittedName>
</protein>
<proteinExistence type="inferred from homology"/>
<dbReference type="InterPro" id="IPR029510">
    <property type="entry name" value="Ald_DH_CS_GLU"/>
</dbReference>
<evidence type="ECO:0000256" key="2">
    <source>
        <dbReference type="PROSITE-ProRule" id="PRU10007"/>
    </source>
</evidence>
<keyword evidence="1 3" id="KW-0560">Oxidoreductase</keyword>
<dbReference type="InterPro" id="IPR016161">
    <property type="entry name" value="Ald_DH/histidinol_DH"/>
</dbReference>
<name>A0ABX6YHP2_9MICO</name>
<evidence type="ECO:0000256" key="3">
    <source>
        <dbReference type="RuleBase" id="RU003345"/>
    </source>
</evidence>
<dbReference type="PANTHER" id="PTHR43353:SF5">
    <property type="entry name" value="SUCCINATE-SEMIALDEHYDE DEHYDROGENASE, MITOCHONDRIAL"/>
    <property type="match status" value="1"/>
</dbReference>
<feature type="active site" evidence="2">
    <location>
        <position position="249"/>
    </location>
</feature>
<dbReference type="Gene3D" id="3.40.309.10">
    <property type="entry name" value="Aldehyde Dehydrogenase, Chain A, domain 2"/>
    <property type="match status" value="1"/>
</dbReference>
<accession>A0ABX6YHP2</accession>
<organism evidence="5 6">
    <name type="scientific">Paramicrobacterium chengjingii</name>
    <dbReference type="NCBI Taxonomy" id="2769067"/>
    <lineage>
        <taxon>Bacteria</taxon>
        <taxon>Bacillati</taxon>
        <taxon>Actinomycetota</taxon>
        <taxon>Actinomycetes</taxon>
        <taxon>Micrococcales</taxon>
        <taxon>Microbacteriaceae</taxon>
        <taxon>Paramicrobacterium</taxon>
    </lineage>
</organism>
<reference evidence="5 6" key="1">
    <citation type="submission" date="2020-12" db="EMBL/GenBank/DDBJ databases">
        <title>Microbacterium sp. HY060.</title>
        <authorList>
            <person name="Zhou J."/>
        </authorList>
    </citation>
    <scope>NUCLEOTIDE SEQUENCE [LARGE SCALE GENOMIC DNA]</scope>
    <source>
        <strain evidence="5 6">HY60</strain>
    </source>
</reference>
<comment type="similarity">
    <text evidence="3">Belongs to the aldehyde dehydrogenase family.</text>
</comment>
<dbReference type="PROSITE" id="PS00687">
    <property type="entry name" value="ALDEHYDE_DEHYDR_GLU"/>
    <property type="match status" value="1"/>
</dbReference>
<evidence type="ECO:0000256" key="1">
    <source>
        <dbReference type="ARBA" id="ARBA00023002"/>
    </source>
</evidence>
<dbReference type="PANTHER" id="PTHR43353">
    <property type="entry name" value="SUCCINATE-SEMIALDEHYDE DEHYDROGENASE, MITOCHONDRIAL"/>
    <property type="match status" value="1"/>
</dbReference>
<evidence type="ECO:0000259" key="4">
    <source>
        <dbReference type="Pfam" id="PF00171"/>
    </source>
</evidence>
<dbReference type="Proteomes" id="UP000662814">
    <property type="component" value="Chromosome"/>
</dbReference>
<dbReference type="InterPro" id="IPR016163">
    <property type="entry name" value="Ald_DH_C"/>
</dbReference>